<sequence length="236" mass="26286">MIRHLANLHLPSGRQVQALITARRGTKRLTLRVDPIKRHVMVSGPARVKLSDALGFAHQNSGWIDARLTALPLPAPFEEGASFLFRGRPTKLVRKPGRQAASFHDGQEPILEIFAPPQRMAGRTKLALKALAHGDAYHYVQVFSAKLGKAPNTITIRDTRSRWGSCTANGDIMLSWRLIGAPPKVFEYVVAHEMAHLVELNHSNSFWMLVTSLMPDWKPARAWLRAHGDTLLALGF</sequence>
<comment type="caution">
    <text evidence="2">The sequence shown here is derived from an EMBL/GenBank/DDBJ whole genome shotgun (WGS) entry which is preliminary data.</text>
</comment>
<dbReference type="Proteomes" id="UP001161064">
    <property type="component" value="Unassembled WGS sequence"/>
</dbReference>
<reference evidence="2" key="2">
    <citation type="journal article" date="2023" name="ISME Commun">
        <title>Characterization of a bloom-associated alphaproteobacterial lineage, 'Candidatus Phycosocius': insights into freshwater algal-bacterial interactions.</title>
        <authorList>
            <person name="Tanabe Y."/>
            <person name="Yamaguchi H."/>
            <person name="Yoshida M."/>
            <person name="Kai A."/>
            <person name="Okazaki Y."/>
        </authorList>
    </citation>
    <scope>NUCLEOTIDE SEQUENCE</scope>
    <source>
        <strain evidence="2">BOTRYCO-1</strain>
    </source>
</reference>
<organism evidence="2 3">
    <name type="scientific">Candidatus Phycosocius spiralis</name>
    <dbReference type="NCBI Taxonomy" id="2815099"/>
    <lineage>
        <taxon>Bacteria</taxon>
        <taxon>Pseudomonadati</taxon>
        <taxon>Pseudomonadota</taxon>
        <taxon>Alphaproteobacteria</taxon>
        <taxon>Caulobacterales</taxon>
        <taxon>Caulobacterales incertae sedis</taxon>
        <taxon>Candidatus Phycosocius</taxon>
    </lineage>
</organism>
<evidence type="ECO:0000313" key="3">
    <source>
        <dbReference type="Proteomes" id="UP001161064"/>
    </source>
</evidence>
<dbReference type="PANTHER" id="PTHR30399">
    <property type="entry name" value="UNCHARACTERIZED PROTEIN YGJP"/>
    <property type="match status" value="1"/>
</dbReference>
<keyword evidence="3" id="KW-1185">Reference proteome</keyword>
<feature type="domain" description="YgjP-like metallopeptidase" evidence="1">
    <location>
        <begin position="27"/>
        <end position="227"/>
    </location>
</feature>
<evidence type="ECO:0000313" key="2">
    <source>
        <dbReference type="EMBL" id="GIU67677.1"/>
    </source>
</evidence>
<dbReference type="Pfam" id="PF01863">
    <property type="entry name" value="YgjP-like"/>
    <property type="match status" value="1"/>
</dbReference>
<evidence type="ECO:0000259" key="1">
    <source>
        <dbReference type="Pfam" id="PF01863"/>
    </source>
</evidence>
<reference evidence="2" key="1">
    <citation type="submission" date="2021-05" db="EMBL/GenBank/DDBJ databases">
        <authorList>
            <person name="Tanabe Y."/>
        </authorList>
    </citation>
    <scope>NUCLEOTIDE SEQUENCE</scope>
    <source>
        <strain evidence="2">BOTRYCO-1</strain>
    </source>
</reference>
<keyword evidence="2" id="KW-0378">Hydrolase</keyword>
<gene>
    <name evidence="2" type="ORF">PsB1_1831</name>
</gene>
<proteinExistence type="predicted"/>
<dbReference type="PANTHER" id="PTHR30399:SF1">
    <property type="entry name" value="UTP PYROPHOSPHATASE"/>
    <property type="match status" value="1"/>
</dbReference>
<dbReference type="Gene3D" id="3.30.2010.10">
    <property type="entry name" value="Metalloproteases ('zincins'), catalytic domain"/>
    <property type="match status" value="1"/>
</dbReference>
<dbReference type="EMBL" id="BPFZ01000012">
    <property type="protein sequence ID" value="GIU67677.1"/>
    <property type="molecule type" value="Genomic_DNA"/>
</dbReference>
<dbReference type="GO" id="GO:0016787">
    <property type="term" value="F:hydrolase activity"/>
    <property type="evidence" value="ECO:0007669"/>
    <property type="project" value="UniProtKB-KW"/>
</dbReference>
<protein>
    <submittedName>
        <fullName evidence="2">Metal-dependent hydrolase</fullName>
    </submittedName>
</protein>
<dbReference type="InterPro" id="IPR053136">
    <property type="entry name" value="UTP_pyrophosphatase-like"/>
</dbReference>
<dbReference type="RefSeq" id="WP_284360656.1">
    <property type="nucleotide sequence ID" value="NZ_BPFZ01000012.1"/>
</dbReference>
<dbReference type="InterPro" id="IPR002725">
    <property type="entry name" value="YgjP-like_metallopeptidase"/>
</dbReference>
<accession>A0ABQ4PXF2</accession>
<dbReference type="CDD" id="cd07344">
    <property type="entry name" value="M48_yhfN_like"/>
    <property type="match status" value="1"/>
</dbReference>
<name>A0ABQ4PXF2_9PROT</name>